<evidence type="ECO:0000313" key="2">
    <source>
        <dbReference type="EMBL" id="WDH80919.1"/>
    </source>
</evidence>
<dbReference type="FunFam" id="1.10.3210.10:FF:000026">
    <property type="entry name" value="Metal-dependent phosphohydrolase"/>
    <property type="match status" value="1"/>
</dbReference>
<evidence type="ECO:0000259" key="1">
    <source>
        <dbReference type="PROSITE" id="PS51831"/>
    </source>
</evidence>
<dbReference type="PANTHER" id="PTHR11373:SF41">
    <property type="entry name" value="METAL-DEPENDENT PHOSPHOHYDROLASE"/>
    <property type="match status" value="1"/>
</dbReference>
<dbReference type="Gene3D" id="1.10.3210.10">
    <property type="entry name" value="Hypothetical protein af1432"/>
    <property type="match status" value="1"/>
</dbReference>
<dbReference type="PANTHER" id="PTHR11373">
    <property type="entry name" value="DEOXYNUCLEOSIDE TRIPHOSPHATE TRIPHOSPHOHYDROLASE"/>
    <property type="match status" value="1"/>
</dbReference>
<dbReference type="CDD" id="cd00077">
    <property type="entry name" value="HDc"/>
    <property type="match status" value="1"/>
</dbReference>
<accession>A0AAX3MVJ1</accession>
<gene>
    <name evidence="2" type="ORF">PUW23_15385</name>
    <name evidence="3" type="ORF">PUW25_15145</name>
</gene>
<protein>
    <submittedName>
        <fullName evidence="2">HD domain-containing protein</fullName>
    </submittedName>
</protein>
<dbReference type="AlphaFoldDB" id="A0AAX3MVJ1"/>
<dbReference type="PROSITE" id="PS51831">
    <property type="entry name" value="HD"/>
    <property type="match status" value="1"/>
</dbReference>
<dbReference type="GO" id="GO:0008832">
    <property type="term" value="F:dGTPase activity"/>
    <property type="evidence" value="ECO:0007669"/>
    <property type="project" value="TreeGrafter"/>
</dbReference>
<evidence type="ECO:0000313" key="3">
    <source>
        <dbReference type="EMBL" id="WDI00620.1"/>
    </source>
</evidence>
<dbReference type="Proteomes" id="UP001220962">
    <property type="component" value="Chromosome"/>
</dbReference>
<dbReference type="SUPFAM" id="SSF109604">
    <property type="entry name" value="HD-domain/PDEase-like"/>
    <property type="match status" value="1"/>
</dbReference>
<dbReference type="Pfam" id="PF01966">
    <property type="entry name" value="HD"/>
    <property type="match status" value="1"/>
</dbReference>
<dbReference type="InterPro" id="IPR050135">
    <property type="entry name" value="dGTPase-like"/>
</dbReference>
<reference evidence="2 5" key="1">
    <citation type="submission" date="2023-02" db="EMBL/GenBank/DDBJ databases">
        <title>Pathogen: clinical or host-associated sample.</title>
        <authorList>
            <person name="Hergert J."/>
            <person name="Casey R."/>
            <person name="Wagner J."/>
            <person name="Young E.L."/>
            <person name="Oakeson K.F."/>
        </authorList>
    </citation>
    <scope>NUCLEOTIDE SEQUENCE</scope>
    <source>
        <strain evidence="3 5">2022CK-00829</strain>
        <strain evidence="2">2022CK-00830</strain>
    </source>
</reference>
<proteinExistence type="predicted"/>
<keyword evidence="5" id="KW-1185">Reference proteome</keyword>
<dbReference type="RefSeq" id="WP_047910478.1">
    <property type="nucleotide sequence ID" value="NZ_CP118101.1"/>
</dbReference>
<feature type="domain" description="HD" evidence="1">
    <location>
        <begin position="50"/>
        <end position="152"/>
    </location>
</feature>
<dbReference type="GO" id="GO:0006203">
    <property type="term" value="P:dGTP catabolic process"/>
    <property type="evidence" value="ECO:0007669"/>
    <property type="project" value="TreeGrafter"/>
</dbReference>
<organism evidence="2 4">
    <name type="scientific">Paenibacillus urinalis</name>
    <dbReference type="NCBI Taxonomy" id="521520"/>
    <lineage>
        <taxon>Bacteria</taxon>
        <taxon>Bacillati</taxon>
        <taxon>Bacillota</taxon>
        <taxon>Bacilli</taxon>
        <taxon>Bacillales</taxon>
        <taxon>Paenibacillaceae</taxon>
        <taxon>Paenibacillus</taxon>
    </lineage>
</organism>
<evidence type="ECO:0000313" key="4">
    <source>
        <dbReference type="Proteomes" id="UP001220962"/>
    </source>
</evidence>
<dbReference type="EMBL" id="CP118101">
    <property type="protein sequence ID" value="WDH80919.1"/>
    <property type="molecule type" value="Genomic_DNA"/>
</dbReference>
<evidence type="ECO:0000313" key="5">
    <source>
        <dbReference type="Proteomes" id="UP001221519"/>
    </source>
</evidence>
<dbReference type="InterPro" id="IPR006674">
    <property type="entry name" value="HD_domain"/>
</dbReference>
<dbReference type="SMART" id="SM00471">
    <property type="entry name" value="HDc"/>
    <property type="match status" value="1"/>
</dbReference>
<dbReference type="EMBL" id="CP118108">
    <property type="protein sequence ID" value="WDI00620.1"/>
    <property type="molecule type" value="Genomic_DNA"/>
</dbReference>
<dbReference type="InterPro" id="IPR003607">
    <property type="entry name" value="HD/PDEase_dom"/>
</dbReference>
<name>A0AAX3MVJ1_9BACL</name>
<sequence length="326" mass="37709">MKLTCPIYGEWDEIEEVFEELICSSAFQRLKEIHQGGASYLVNEKWNVTRYDHSIGVMLLIRKLGGSIEEQIAGLLHDISHTAFSHVVDFVLDNTEENYHEHIYQKIIIESSIPDILSRHNYDYKKILFDNLSWTLLERPAPELCADRIDYTLRDLYHYGIITLEEIQSFLDNITVANGIIVVQNVATANWFVRVYYKEVIDFFLDPLNIYANELLTRILKLALDKQIISLEMMLGTDNDIMSLLRTSYDQNIQNILSMLHSNVTVIVDENSYDMCRSTKVRLIDPFILHGTELIPASQRSEEVCIINENARIKAQQGVCVRIISF</sequence>
<dbReference type="Proteomes" id="UP001221519">
    <property type="component" value="Chromosome"/>
</dbReference>